<evidence type="ECO:0000313" key="2">
    <source>
        <dbReference type="EMBL" id="VDN34364.1"/>
    </source>
</evidence>
<protein>
    <submittedName>
        <fullName evidence="4">MMPL domain-containing protein</fullName>
    </submittedName>
</protein>
<dbReference type="Proteomes" id="UP000271098">
    <property type="component" value="Unassembled WGS sequence"/>
</dbReference>
<dbReference type="PANTHER" id="PTHR10796">
    <property type="entry name" value="PATCHED-RELATED"/>
    <property type="match status" value="1"/>
</dbReference>
<evidence type="ECO:0000313" key="3">
    <source>
        <dbReference type="Proteomes" id="UP000271098"/>
    </source>
</evidence>
<reference evidence="4" key="1">
    <citation type="submission" date="2016-06" db="UniProtKB">
        <authorList>
            <consortium name="WormBaseParasite"/>
        </authorList>
    </citation>
    <scope>IDENTIFICATION</scope>
</reference>
<dbReference type="GO" id="GO:0006897">
    <property type="term" value="P:endocytosis"/>
    <property type="evidence" value="ECO:0007669"/>
    <property type="project" value="TreeGrafter"/>
</dbReference>
<keyword evidence="3" id="KW-1185">Reference proteome</keyword>
<accession>A0A183EFE6</accession>
<proteinExistence type="predicted"/>
<organism evidence="4">
    <name type="scientific">Gongylonema pulchrum</name>
    <dbReference type="NCBI Taxonomy" id="637853"/>
    <lineage>
        <taxon>Eukaryota</taxon>
        <taxon>Metazoa</taxon>
        <taxon>Ecdysozoa</taxon>
        <taxon>Nematoda</taxon>
        <taxon>Chromadorea</taxon>
        <taxon>Rhabditida</taxon>
        <taxon>Spirurina</taxon>
        <taxon>Spiruromorpha</taxon>
        <taxon>Spiruroidea</taxon>
        <taxon>Gongylonematidae</taxon>
        <taxon>Gongylonema</taxon>
    </lineage>
</organism>
<keyword evidence="1" id="KW-1133">Transmembrane helix</keyword>
<dbReference type="EMBL" id="UYRT01088969">
    <property type="protein sequence ID" value="VDN34364.1"/>
    <property type="molecule type" value="Genomic_DNA"/>
</dbReference>
<dbReference type="GO" id="GO:0030659">
    <property type="term" value="C:cytoplasmic vesicle membrane"/>
    <property type="evidence" value="ECO:0007669"/>
    <property type="project" value="TreeGrafter"/>
</dbReference>
<sequence length="87" mass="9524">MSTVFGVTILAFINSYMVLVFFKTIFLVIVIGVFHALLLLPIVLCMTAPVTDRINEQCCEQPTNSSQDIGADSRLQSGPHKLVIGVK</sequence>
<dbReference type="InterPro" id="IPR051697">
    <property type="entry name" value="Patched_domain-protein"/>
</dbReference>
<feature type="transmembrane region" description="Helical" evidence="1">
    <location>
        <begin position="20"/>
        <end position="44"/>
    </location>
</feature>
<evidence type="ECO:0000256" key="1">
    <source>
        <dbReference type="SAM" id="Phobius"/>
    </source>
</evidence>
<dbReference type="AlphaFoldDB" id="A0A183EFE6"/>
<name>A0A183EFE6_9BILA</name>
<keyword evidence="1" id="KW-0472">Membrane</keyword>
<dbReference type="GO" id="GO:0018996">
    <property type="term" value="P:molting cycle, collagen and cuticulin-based cuticle"/>
    <property type="evidence" value="ECO:0007669"/>
    <property type="project" value="TreeGrafter"/>
</dbReference>
<evidence type="ECO:0000313" key="4">
    <source>
        <dbReference type="WBParaSite" id="GPUH_0001971201-mRNA-1"/>
    </source>
</evidence>
<dbReference type="PANTHER" id="PTHR10796:SF91">
    <property type="entry name" value="SSD DOMAIN-CONTAINING PROTEIN"/>
    <property type="match status" value="1"/>
</dbReference>
<dbReference type="OrthoDB" id="5861306at2759"/>
<dbReference type="GO" id="GO:0005886">
    <property type="term" value="C:plasma membrane"/>
    <property type="evidence" value="ECO:0007669"/>
    <property type="project" value="TreeGrafter"/>
</dbReference>
<dbReference type="WBParaSite" id="GPUH_0001971201-mRNA-1">
    <property type="protein sequence ID" value="GPUH_0001971201-mRNA-1"/>
    <property type="gene ID" value="GPUH_0001971201"/>
</dbReference>
<keyword evidence="1" id="KW-0812">Transmembrane</keyword>
<reference evidence="2 3" key="2">
    <citation type="submission" date="2018-11" db="EMBL/GenBank/DDBJ databases">
        <authorList>
            <consortium name="Pathogen Informatics"/>
        </authorList>
    </citation>
    <scope>NUCLEOTIDE SEQUENCE [LARGE SCALE GENOMIC DNA]</scope>
</reference>
<gene>
    <name evidence="2" type="ORF">GPUH_LOCUS19688</name>
</gene>